<name>A0A835RM50_VANPL</name>
<organism evidence="2 3">
    <name type="scientific">Vanilla planifolia</name>
    <name type="common">Vanilla</name>
    <dbReference type="NCBI Taxonomy" id="51239"/>
    <lineage>
        <taxon>Eukaryota</taxon>
        <taxon>Viridiplantae</taxon>
        <taxon>Streptophyta</taxon>
        <taxon>Embryophyta</taxon>
        <taxon>Tracheophyta</taxon>
        <taxon>Spermatophyta</taxon>
        <taxon>Magnoliopsida</taxon>
        <taxon>Liliopsida</taxon>
        <taxon>Asparagales</taxon>
        <taxon>Orchidaceae</taxon>
        <taxon>Vanilloideae</taxon>
        <taxon>Vanilleae</taxon>
        <taxon>Vanilla</taxon>
    </lineage>
</organism>
<evidence type="ECO:0000313" key="2">
    <source>
        <dbReference type="EMBL" id="KAG0494840.1"/>
    </source>
</evidence>
<dbReference type="Proteomes" id="UP000639772">
    <property type="component" value="Unassembled WGS sequence"/>
</dbReference>
<feature type="compositionally biased region" description="Basic and acidic residues" evidence="1">
    <location>
        <begin position="38"/>
        <end position="58"/>
    </location>
</feature>
<reference evidence="2 3" key="1">
    <citation type="journal article" date="2020" name="Nat. Food">
        <title>A phased Vanilla planifolia genome enables genetic improvement of flavour and production.</title>
        <authorList>
            <person name="Hasing T."/>
            <person name="Tang H."/>
            <person name="Brym M."/>
            <person name="Khazi F."/>
            <person name="Huang T."/>
            <person name="Chambers A.H."/>
        </authorList>
    </citation>
    <scope>NUCLEOTIDE SEQUENCE [LARGE SCALE GENOMIC DNA]</scope>
    <source>
        <tissue evidence="2">Leaf</tissue>
    </source>
</reference>
<proteinExistence type="predicted"/>
<comment type="caution">
    <text evidence="2">The sequence shown here is derived from an EMBL/GenBank/DDBJ whole genome shotgun (WGS) entry which is preliminary data.</text>
</comment>
<protein>
    <submittedName>
        <fullName evidence="2">Uncharacterized protein</fullName>
    </submittedName>
</protein>
<sequence>MRVTSFSPVGSPPRACRWMMPTGFHYLMGLWKKIREDPVGEHTEREEGEETEKKENKFSVENNRTPRQAA</sequence>
<accession>A0A835RM50</accession>
<dbReference type="EMBL" id="JADCNM010000002">
    <property type="protein sequence ID" value="KAG0494840.1"/>
    <property type="molecule type" value="Genomic_DNA"/>
</dbReference>
<evidence type="ECO:0000313" key="3">
    <source>
        <dbReference type="Proteomes" id="UP000639772"/>
    </source>
</evidence>
<gene>
    <name evidence="2" type="ORF">HPP92_005834</name>
</gene>
<feature type="region of interest" description="Disordered" evidence="1">
    <location>
        <begin position="38"/>
        <end position="70"/>
    </location>
</feature>
<evidence type="ECO:0000256" key="1">
    <source>
        <dbReference type="SAM" id="MobiDB-lite"/>
    </source>
</evidence>
<feature type="compositionally biased region" description="Polar residues" evidence="1">
    <location>
        <begin position="59"/>
        <end position="70"/>
    </location>
</feature>
<dbReference type="AlphaFoldDB" id="A0A835RM50"/>